<dbReference type="AlphaFoldDB" id="E1YLQ7"/>
<dbReference type="InterPro" id="IPR011053">
    <property type="entry name" value="Single_hybrid_motif"/>
</dbReference>
<dbReference type="InterPro" id="IPR033753">
    <property type="entry name" value="GCV_H/Fam206"/>
</dbReference>
<dbReference type="GO" id="GO:0005737">
    <property type="term" value="C:cytoplasm"/>
    <property type="evidence" value="ECO:0007669"/>
    <property type="project" value="TreeGrafter"/>
</dbReference>
<dbReference type="SUPFAM" id="SSF51230">
    <property type="entry name" value="Single hybrid motif"/>
    <property type="match status" value="1"/>
</dbReference>
<dbReference type="PANTHER" id="PTHR11715">
    <property type="entry name" value="GLYCINE CLEAVAGE SYSTEM H PROTEIN"/>
    <property type="match status" value="1"/>
</dbReference>
<proteinExistence type="predicted"/>
<gene>
    <name evidence="2" type="ORF">N47_E45520</name>
</gene>
<evidence type="ECO:0000256" key="1">
    <source>
        <dbReference type="ARBA" id="ARBA00022823"/>
    </source>
</evidence>
<dbReference type="InterPro" id="IPR002930">
    <property type="entry name" value="GCV_H"/>
</dbReference>
<dbReference type="CDD" id="cd06848">
    <property type="entry name" value="GCS_H"/>
    <property type="match status" value="1"/>
</dbReference>
<dbReference type="GO" id="GO:0005960">
    <property type="term" value="C:glycine cleavage complex"/>
    <property type="evidence" value="ECO:0007669"/>
    <property type="project" value="InterPro"/>
</dbReference>
<evidence type="ECO:0008006" key="3">
    <source>
        <dbReference type="Google" id="ProtNLM"/>
    </source>
</evidence>
<evidence type="ECO:0000313" key="2">
    <source>
        <dbReference type="EMBL" id="CBX31040.1"/>
    </source>
</evidence>
<reference evidence="2" key="1">
    <citation type="journal article" date="2011" name="Environ. Microbiol.">
        <title>Genomic insights into the metabolic potential of the polycyclic aromatic hydrocarbon degrading sulfate-reducing Deltaproteobacterium N47.</title>
        <authorList>
            <person name="Bergmann F."/>
            <person name="Selesi D."/>
            <person name="Weinmaier T."/>
            <person name="Tischler P."/>
            <person name="Rattei T."/>
            <person name="Meckenstock R.U."/>
        </authorList>
    </citation>
    <scope>NUCLEOTIDE SEQUENCE</scope>
</reference>
<dbReference type="EMBL" id="FR695877">
    <property type="protein sequence ID" value="CBX31040.1"/>
    <property type="molecule type" value="Genomic_DNA"/>
</dbReference>
<dbReference type="PANTHER" id="PTHR11715:SF3">
    <property type="entry name" value="GLYCINE CLEAVAGE SYSTEM H PROTEIN-RELATED"/>
    <property type="match status" value="1"/>
</dbReference>
<protein>
    <recommendedName>
        <fullName evidence="3">Glycine cleavage system protein H</fullName>
    </recommendedName>
</protein>
<name>E1YLQ7_9BACT</name>
<dbReference type="GO" id="GO:0019464">
    <property type="term" value="P:glycine decarboxylation via glycine cleavage system"/>
    <property type="evidence" value="ECO:0007669"/>
    <property type="project" value="InterPro"/>
</dbReference>
<dbReference type="GO" id="GO:0009249">
    <property type="term" value="P:protein lipoylation"/>
    <property type="evidence" value="ECO:0007669"/>
    <property type="project" value="TreeGrafter"/>
</dbReference>
<dbReference type="Pfam" id="PF01597">
    <property type="entry name" value="GCV_H"/>
    <property type="match status" value="1"/>
</dbReference>
<keyword evidence="1" id="KW-0450">Lipoyl</keyword>
<sequence length="276" mass="31469">MWMQAGLVKYKDCNNFYDCTTCKYDLGMSKKVEKGNGISWQDAMRKKPYLNRVCRHSLTNRIEQRACAYDYQCAKCDFDQFFEDVWTTKNKTVPGEIQQIKGFDVPVGYYFHNGHTWARIESGGYIRIGLDDFSLKLLGRADALELPLIGKEFDQGAVGWGLRRKDNMADVLSPVDGVIVEVNANVREKPEIANHEPYGDGWLFMVRSPDIKETVKKLMDDTAGLSWISEEVVELERMVEKVAGPLAADGGYFMEDIYGNLPGLDWKNLTKTFLKT</sequence>
<accession>E1YLQ7</accession>
<organism evidence="2">
    <name type="scientific">uncultured Desulfobacterium sp</name>
    <dbReference type="NCBI Taxonomy" id="201089"/>
    <lineage>
        <taxon>Bacteria</taxon>
        <taxon>Pseudomonadati</taxon>
        <taxon>Thermodesulfobacteriota</taxon>
        <taxon>Desulfobacteria</taxon>
        <taxon>Desulfobacterales</taxon>
        <taxon>Desulfobacteriaceae</taxon>
        <taxon>Desulfobacterium</taxon>
        <taxon>environmental samples</taxon>
    </lineage>
</organism>
<dbReference type="Gene3D" id="2.40.50.100">
    <property type="match status" value="1"/>
</dbReference>